<dbReference type="RefSeq" id="WP_377303496.1">
    <property type="nucleotide sequence ID" value="NZ_CP180191.1"/>
</dbReference>
<proteinExistence type="predicted"/>
<dbReference type="InterPro" id="IPR010836">
    <property type="entry name" value="SapC"/>
</dbReference>
<gene>
    <name evidence="1" type="ORF">ACFOEN_09960</name>
</gene>
<keyword evidence="2" id="KW-1185">Reference proteome</keyword>
<dbReference type="Proteomes" id="UP001595556">
    <property type="component" value="Unassembled WGS sequence"/>
</dbReference>
<name>A0ABV7H5Q1_9BURK</name>
<evidence type="ECO:0000313" key="2">
    <source>
        <dbReference type="Proteomes" id="UP001595556"/>
    </source>
</evidence>
<evidence type="ECO:0000313" key="1">
    <source>
        <dbReference type="EMBL" id="MFC3147968.1"/>
    </source>
</evidence>
<comment type="caution">
    <text evidence="1">The sequence shown here is derived from an EMBL/GenBank/DDBJ whole genome shotgun (WGS) entry which is preliminary data.</text>
</comment>
<sequence length="259" mass="28898">MDITPPFGFGSITPLRPDLKVLDWRNAPTPVEYSTLNAVPISLGESWMASRDYPLVFAENGGLMAVLGFADKENLYWKDGAWDNTVYVPAMIRRYPFCTTLVRIDGVVQQQPLMCVESSFVNDAGEPVIDNNRVPVGDFLQQAQLVEAFDRDLQMTAALEDMLRKHGLIKPFDLTATLRDGTQFQMGGMWRVDELALKEVAAKTLRTLIESGAMRLAYTHLNSMANFDRLLDRKYAGKLFEGMPMREATATEPAAPAAN</sequence>
<protein>
    <submittedName>
        <fullName evidence="1">SapC family protein</fullName>
    </submittedName>
</protein>
<dbReference type="EMBL" id="JBHRTI010000004">
    <property type="protein sequence ID" value="MFC3147968.1"/>
    <property type="molecule type" value="Genomic_DNA"/>
</dbReference>
<dbReference type="Pfam" id="PF07277">
    <property type="entry name" value="SapC"/>
    <property type="match status" value="1"/>
</dbReference>
<organism evidence="1 2">
    <name type="scientific">Piscinibacterium candidicorallinum</name>
    <dbReference type="NCBI Taxonomy" id="1793872"/>
    <lineage>
        <taxon>Bacteria</taxon>
        <taxon>Pseudomonadati</taxon>
        <taxon>Pseudomonadota</taxon>
        <taxon>Betaproteobacteria</taxon>
        <taxon>Burkholderiales</taxon>
        <taxon>Piscinibacterium</taxon>
    </lineage>
</organism>
<reference evidence="2" key="1">
    <citation type="journal article" date="2019" name="Int. J. Syst. Evol. Microbiol.">
        <title>The Global Catalogue of Microorganisms (GCM) 10K type strain sequencing project: providing services to taxonomists for standard genome sequencing and annotation.</title>
        <authorList>
            <consortium name="The Broad Institute Genomics Platform"/>
            <consortium name="The Broad Institute Genome Sequencing Center for Infectious Disease"/>
            <person name="Wu L."/>
            <person name="Ma J."/>
        </authorList>
    </citation>
    <scope>NUCLEOTIDE SEQUENCE [LARGE SCALE GENOMIC DNA]</scope>
    <source>
        <strain evidence="2">KCTC 52168</strain>
    </source>
</reference>
<accession>A0ABV7H5Q1</accession>